<name>A0ABQ5H9U4_9ASTR</name>
<organism evidence="1 2">
    <name type="scientific">Tanacetum coccineum</name>
    <dbReference type="NCBI Taxonomy" id="301880"/>
    <lineage>
        <taxon>Eukaryota</taxon>
        <taxon>Viridiplantae</taxon>
        <taxon>Streptophyta</taxon>
        <taxon>Embryophyta</taxon>
        <taxon>Tracheophyta</taxon>
        <taxon>Spermatophyta</taxon>
        <taxon>Magnoliopsida</taxon>
        <taxon>eudicotyledons</taxon>
        <taxon>Gunneridae</taxon>
        <taxon>Pentapetalae</taxon>
        <taxon>asterids</taxon>
        <taxon>campanulids</taxon>
        <taxon>Asterales</taxon>
        <taxon>Asteraceae</taxon>
        <taxon>Asteroideae</taxon>
        <taxon>Anthemideae</taxon>
        <taxon>Anthemidinae</taxon>
        <taxon>Tanacetum</taxon>
    </lineage>
</organism>
<protein>
    <submittedName>
        <fullName evidence="1">Uncharacterized protein</fullName>
    </submittedName>
</protein>
<evidence type="ECO:0000313" key="1">
    <source>
        <dbReference type="EMBL" id="GJT84364.1"/>
    </source>
</evidence>
<dbReference type="Proteomes" id="UP001151760">
    <property type="component" value="Unassembled WGS sequence"/>
</dbReference>
<dbReference type="EMBL" id="BQNB010019351">
    <property type="protein sequence ID" value="GJT84364.1"/>
    <property type="molecule type" value="Genomic_DNA"/>
</dbReference>
<keyword evidence="2" id="KW-1185">Reference proteome</keyword>
<reference evidence="1" key="2">
    <citation type="submission" date="2022-01" db="EMBL/GenBank/DDBJ databases">
        <authorList>
            <person name="Yamashiro T."/>
            <person name="Shiraishi A."/>
            <person name="Satake H."/>
            <person name="Nakayama K."/>
        </authorList>
    </citation>
    <scope>NUCLEOTIDE SEQUENCE</scope>
</reference>
<proteinExistence type="predicted"/>
<accession>A0ABQ5H9U4</accession>
<gene>
    <name evidence="1" type="ORF">Tco_1058706</name>
</gene>
<comment type="caution">
    <text evidence="1">The sequence shown here is derived from an EMBL/GenBank/DDBJ whole genome shotgun (WGS) entry which is preliminary data.</text>
</comment>
<evidence type="ECO:0000313" key="2">
    <source>
        <dbReference type="Proteomes" id="UP001151760"/>
    </source>
</evidence>
<reference evidence="1" key="1">
    <citation type="journal article" date="2022" name="Int. J. Mol. Sci.">
        <title>Draft Genome of Tanacetum Coccineum: Genomic Comparison of Closely Related Tanacetum-Family Plants.</title>
        <authorList>
            <person name="Yamashiro T."/>
            <person name="Shiraishi A."/>
            <person name="Nakayama K."/>
            <person name="Satake H."/>
        </authorList>
    </citation>
    <scope>NUCLEOTIDE SEQUENCE</scope>
</reference>
<sequence>MDPSQNDEECNNFFEVDDETDMWFMMQAVRGLKDAMSNVEKLKNYEDKEGHLSLQQNLMEHIWQQREDQDEEF</sequence>